<dbReference type="SMART" id="SM00860">
    <property type="entry name" value="SMI1_KNR4"/>
    <property type="match status" value="1"/>
</dbReference>
<protein>
    <submittedName>
        <fullName evidence="2">SMI1/KNR4 family protein</fullName>
    </submittedName>
</protein>
<dbReference type="InterPro" id="IPR037883">
    <property type="entry name" value="Knr4/Smi1-like_sf"/>
</dbReference>
<dbReference type="Proteomes" id="UP001139103">
    <property type="component" value="Unassembled WGS sequence"/>
</dbReference>
<comment type="caution">
    <text evidence="2">The sequence shown here is derived from an EMBL/GenBank/DDBJ whole genome shotgun (WGS) entry which is preliminary data.</text>
</comment>
<keyword evidence="3" id="KW-1185">Reference proteome</keyword>
<feature type="domain" description="Knr4/Smi1-like" evidence="1">
    <location>
        <begin position="19"/>
        <end position="130"/>
    </location>
</feature>
<dbReference type="Pfam" id="PF09346">
    <property type="entry name" value="SMI1_KNR4"/>
    <property type="match status" value="1"/>
</dbReference>
<gene>
    <name evidence="2" type="ORF">LOC68_17390</name>
</gene>
<dbReference type="InterPro" id="IPR018958">
    <property type="entry name" value="Knr4/Smi1-like_dom"/>
</dbReference>
<dbReference type="AlphaFoldDB" id="A0A9X1MNS3"/>
<evidence type="ECO:0000259" key="1">
    <source>
        <dbReference type="SMART" id="SM00860"/>
    </source>
</evidence>
<dbReference type="RefSeq" id="WP_230221077.1">
    <property type="nucleotide sequence ID" value="NZ_JAJKFT010000010.1"/>
</dbReference>
<evidence type="ECO:0000313" key="3">
    <source>
        <dbReference type="Proteomes" id="UP001139103"/>
    </source>
</evidence>
<dbReference type="EMBL" id="JAJKFT010000010">
    <property type="protein sequence ID" value="MCC9630171.1"/>
    <property type="molecule type" value="Genomic_DNA"/>
</dbReference>
<evidence type="ECO:0000313" key="2">
    <source>
        <dbReference type="EMBL" id="MCC9630171.1"/>
    </source>
</evidence>
<dbReference type="Gene3D" id="3.40.1580.10">
    <property type="entry name" value="SMI1/KNR4-like"/>
    <property type="match status" value="1"/>
</dbReference>
<dbReference type="SUPFAM" id="SSF160631">
    <property type="entry name" value="SMI1/KNR4-like"/>
    <property type="match status" value="1"/>
</dbReference>
<accession>A0A9X1MNS3</accession>
<sequence length="144" mass="16361">MTIEEFVAARPDLVSCGRPSTAAEIDRFERELDFPVPLRIRAIWSQFGSGTLFETEDFFTPAVDLVTGESAYSKTTEMRRRGLSPDLVVIHSGLAGFTFLDPSGEIYQADHAHRYSPRRKYANFDDWFQSSLMAEYAGRYGLTY</sequence>
<proteinExistence type="predicted"/>
<organism evidence="2 3">
    <name type="scientific">Blastopirellula sediminis</name>
    <dbReference type="NCBI Taxonomy" id="2894196"/>
    <lineage>
        <taxon>Bacteria</taxon>
        <taxon>Pseudomonadati</taxon>
        <taxon>Planctomycetota</taxon>
        <taxon>Planctomycetia</taxon>
        <taxon>Pirellulales</taxon>
        <taxon>Pirellulaceae</taxon>
        <taxon>Blastopirellula</taxon>
    </lineage>
</organism>
<name>A0A9X1MNS3_9BACT</name>
<reference evidence="2" key="1">
    <citation type="submission" date="2021-11" db="EMBL/GenBank/DDBJ databases">
        <title>Genome sequence.</title>
        <authorList>
            <person name="Sun Q."/>
        </authorList>
    </citation>
    <scope>NUCLEOTIDE SEQUENCE</scope>
    <source>
        <strain evidence="2">JC732</strain>
    </source>
</reference>